<protein>
    <recommendedName>
        <fullName evidence="4">ATP-binding protein</fullName>
    </recommendedName>
</protein>
<sequence>MDMGNLNNILLEILATGVRFYAIKCFIDIFLSKDEYQCKYTWILYVIACLWTSIIYEIFKMPVLNIISNLTAIFLLVCPYKVKMSRKLLITVMIYAVNVLVDSIVVLSFTKYTVGDSVNQIYECITSLVILIIAIALERTIPIEKDIYLPVVYRISLGAVPVISIGCLYYMVITGTKLKMTVVVVAACILFINILIFYLYNSLIQFYSAHIEKKMLEQMVEVYSYQLDVARESQKQVNSLRHDMKHHIIELQSMLKNTNNPEIIKYLQDMEKFMLNPKEYVSTGNKEIDGVLNYLLRNAEQYRSR</sequence>
<evidence type="ECO:0000313" key="3">
    <source>
        <dbReference type="Proteomes" id="UP000265808"/>
    </source>
</evidence>
<feature type="transmembrane region" description="Helical" evidence="1">
    <location>
        <begin position="39"/>
        <end position="56"/>
    </location>
</feature>
<feature type="transmembrane region" description="Helical" evidence="1">
    <location>
        <begin position="178"/>
        <end position="200"/>
    </location>
</feature>
<gene>
    <name evidence="2" type="ORF">DW859_02680</name>
</gene>
<keyword evidence="1" id="KW-0472">Membrane</keyword>
<comment type="caution">
    <text evidence="2">The sequence shown here is derived from an EMBL/GenBank/DDBJ whole genome shotgun (WGS) entry which is preliminary data.</text>
</comment>
<evidence type="ECO:0000256" key="1">
    <source>
        <dbReference type="SAM" id="Phobius"/>
    </source>
</evidence>
<feature type="transmembrane region" description="Helical" evidence="1">
    <location>
        <begin position="6"/>
        <end position="27"/>
    </location>
</feature>
<dbReference type="RefSeq" id="WP_117996847.1">
    <property type="nucleotide sequence ID" value="NZ_QSHL01000001.1"/>
</dbReference>
<name>A0A454HM36_9FIRM</name>
<dbReference type="Proteomes" id="UP000265808">
    <property type="component" value="Unassembled WGS sequence"/>
</dbReference>
<evidence type="ECO:0000313" key="2">
    <source>
        <dbReference type="EMBL" id="RHC10336.1"/>
    </source>
</evidence>
<keyword evidence="1" id="KW-0812">Transmembrane</keyword>
<dbReference type="AlphaFoldDB" id="A0A454HM36"/>
<feature type="transmembrane region" description="Helical" evidence="1">
    <location>
        <begin position="151"/>
        <end position="172"/>
    </location>
</feature>
<keyword evidence="1" id="KW-1133">Transmembrane helix</keyword>
<reference evidence="2 3" key="1">
    <citation type="submission" date="2018-08" db="EMBL/GenBank/DDBJ databases">
        <title>A genome reference for cultivated species of the human gut microbiota.</title>
        <authorList>
            <person name="Zou Y."/>
            <person name="Xue W."/>
            <person name="Luo G."/>
        </authorList>
    </citation>
    <scope>NUCLEOTIDE SEQUENCE [LARGE SCALE GENOMIC DNA]</scope>
    <source>
        <strain evidence="2 3">AM37-4AC</strain>
    </source>
</reference>
<feature type="transmembrane region" description="Helical" evidence="1">
    <location>
        <begin position="120"/>
        <end position="139"/>
    </location>
</feature>
<proteinExistence type="predicted"/>
<accession>A0A454HM36</accession>
<dbReference type="EMBL" id="QSHL01000001">
    <property type="protein sequence ID" value="RHC10336.1"/>
    <property type="molecule type" value="Genomic_DNA"/>
</dbReference>
<organism evidence="2 3">
    <name type="scientific">Blautia obeum</name>
    <dbReference type="NCBI Taxonomy" id="40520"/>
    <lineage>
        <taxon>Bacteria</taxon>
        <taxon>Bacillati</taxon>
        <taxon>Bacillota</taxon>
        <taxon>Clostridia</taxon>
        <taxon>Lachnospirales</taxon>
        <taxon>Lachnospiraceae</taxon>
        <taxon>Blautia</taxon>
    </lineage>
</organism>
<evidence type="ECO:0008006" key="4">
    <source>
        <dbReference type="Google" id="ProtNLM"/>
    </source>
</evidence>
<feature type="transmembrane region" description="Helical" evidence="1">
    <location>
        <begin position="92"/>
        <end position="114"/>
    </location>
</feature>